<proteinExistence type="predicted"/>
<dbReference type="Proteomes" id="UP001596135">
    <property type="component" value="Unassembled WGS sequence"/>
</dbReference>
<name>A0ABW1LF27_9ACTN</name>
<organism evidence="2 3">
    <name type="scientific">Nocardioides hankookensis</name>
    <dbReference type="NCBI Taxonomy" id="443157"/>
    <lineage>
        <taxon>Bacteria</taxon>
        <taxon>Bacillati</taxon>
        <taxon>Actinomycetota</taxon>
        <taxon>Actinomycetes</taxon>
        <taxon>Propionibacteriales</taxon>
        <taxon>Nocardioidaceae</taxon>
        <taxon>Nocardioides</taxon>
    </lineage>
</organism>
<accession>A0ABW1LF27</accession>
<protein>
    <submittedName>
        <fullName evidence="2">Uncharacterized protein</fullName>
    </submittedName>
</protein>
<feature type="compositionally biased region" description="Pro residues" evidence="1">
    <location>
        <begin position="43"/>
        <end position="56"/>
    </location>
</feature>
<evidence type="ECO:0000313" key="2">
    <source>
        <dbReference type="EMBL" id="MFC6042084.1"/>
    </source>
</evidence>
<comment type="caution">
    <text evidence="2">The sequence shown here is derived from an EMBL/GenBank/DDBJ whole genome shotgun (WGS) entry which is preliminary data.</text>
</comment>
<gene>
    <name evidence="2" type="ORF">ACFPYL_03320</name>
</gene>
<evidence type="ECO:0000256" key="1">
    <source>
        <dbReference type="SAM" id="MobiDB-lite"/>
    </source>
</evidence>
<reference evidence="3" key="1">
    <citation type="journal article" date="2019" name="Int. J. Syst. Evol. Microbiol.">
        <title>The Global Catalogue of Microorganisms (GCM) 10K type strain sequencing project: providing services to taxonomists for standard genome sequencing and annotation.</title>
        <authorList>
            <consortium name="The Broad Institute Genomics Platform"/>
            <consortium name="The Broad Institute Genome Sequencing Center for Infectious Disease"/>
            <person name="Wu L."/>
            <person name="Ma J."/>
        </authorList>
    </citation>
    <scope>NUCLEOTIDE SEQUENCE [LARGE SCALE GENOMIC DNA]</scope>
    <source>
        <strain evidence="3">CCUG 54522</strain>
    </source>
</reference>
<feature type="region of interest" description="Disordered" evidence="1">
    <location>
        <begin position="36"/>
        <end position="56"/>
    </location>
</feature>
<sequence>MYSDHYTEPWRTPLVTHLVFVDGRLVESWQEPAVGTEWEPHVRPPAPPPPPPPPPVHEQVHTWLESVCGGRAAVEGLTAEPLDDDVIDLPVEYPQAAQRQRMEATAELLDSVAARLFDQEMSYAFRHALLALWADDPDSVTRASTAAHLAAGICWAVGKANGTFHPVGTKRVGTIQDAFDLRSAASSYGTVVASTLRGFRPHAERWGRPAGVPDLEPLGRPELLTGATRARLIRLRDRARAAAAAA</sequence>
<dbReference type="RefSeq" id="WP_379150311.1">
    <property type="nucleotide sequence ID" value="NZ_JBHSRJ010000002.1"/>
</dbReference>
<dbReference type="EMBL" id="JBHSRJ010000002">
    <property type="protein sequence ID" value="MFC6042084.1"/>
    <property type="molecule type" value="Genomic_DNA"/>
</dbReference>
<keyword evidence="3" id="KW-1185">Reference proteome</keyword>
<evidence type="ECO:0000313" key="3">
    <source>
        <dbReference type="Proteomes" id="UP001596135"/>
    </source>
</evidence>